<evidence type="ECO:0000256" key="1">
    <source>
        <dbReference type="SAM" id="Phobius"/>
    </source>
</evidence>
<comment type="caution">
    <text evidence="2">The sequence shown here is derived from an EMBL/GenBank/DDBJ whole genome shotgun (WGS) entry which is preliminary data.</text>
</comment>
<keyword evidence="1" id="KW-1133">Transmembrane helix</keyword>
<sequence length="101" mass="11943">MPHCQHCGTRWKWMQTLKTSFTMNTYDGVTCPYCGEKQYQTKKSRRNTYLLYLFFPILFVINLLVDVPSFLNLVLLIIFFISAILLFPRILKLSSENELVK</sequence>
<keyword evidence="3" id="KW-1185">Reference proteome</keyword>
<dbReference type="STRING" id="200904.GCA_900168775_00114"/>
<dbReference type="NCBIfam" id="TIGR04104">
    <property type="entry name" value="cxxc_20_cxxc"/>
    <property type="match status" value="1"/>
</dbReference>
<protein>
    <submittedName>
        <fullName evidence="2">CXXC-20-CXXC protein</fullName>
    </submittedName>
</protein>
<evidence type="ECO:0000313" key="2">
    <source>
        <dbReference type="EMBL" id="RBO99889.1"/>
    </source>
</evidence>
<proteinExistence type="predicted"/>
<dbReference type="AlphaFoldDB" id="A0A366EDR7"/>
<dbReference type="EMBL" id="QNRI01000003">
    <property type="protein sequence ID" value="RBO99889.1"/>
    <property type="molecule type" value="Genomic_DNA"/>
</dbReference>
<feature type="transmembrane region" description="Helical" evidence="1">
    <location>
        <begin position="71"/>
        <end position="91"/>
    </location>
</feature>
<keyword evidence="1" id="KW-0472">Membrane</keyword>
<feature type="transmembrane region" description="Helical" evidence="1">
    <location>
        <begin position="49"/>
        <end position="65"/>
    </location>
</feature>
<gene>
    <name evidence="2" type="ORF">DES48_103216</name>
</gene>
<keyword evidence="1" id="KW-0812">Transmembrane</keyword>
<dbReference type="InterPro" id="IPR026369">
    <property type="entry name" value="CxxC_20_CxxC"/>
</dbReference>
<reference evidence="2 3" key="1">
    <citation type="submission" date="2018-06" db="EMBL/GenBank/DDBJ databases">
        <title>Genomic Encyclopedia of Type Strains, Phase IV (KMG-IV): sequencing the most valuable type-strain genomes for metagenomic binning, comparative biology and taxonomic classification.</title>
        <authorList>
            <person name="Goeker M."/>
        </authorList>
    </citation>
    <scope>NUCLEOTIDE SEQUENCE [LARGE SCALE GENOMIC DNA]</scope>
    <source>
        <strain evidence="2 3">DSM 15140</strain>
    </source>
</reference>
<evidence type="ECO:0000313" key="3">
    <source>
        <dbReference type="Proteomes" id="UP000252254"/>
    </source>
</evidence>
<dbReference type="RefSeq" id="WP_113868062.1">
    <property type="nucleotide sequence ID" value="NZ_BAABQN010000004.1"/>
</dbReference>
<organism evidence="2 3">
    <name type="scientific">Paraliobacillus ryukyuensis</name>
    <dbReference type="NCBI Taxonomy" id="200904"/>
    <lineage>
        <taxon>Bacteria</taxon>
        <taxon>Bacillati</taxon>
        <taxon>Bacillota</taxon>
        <taxon>Bacilli</taxon>
        <taxon>Bacillales</taxon>
        <taxon>Bacillaceae</taxon>
        <taxon>Paraliobacillus</taxon>
    </lineage>
</organism>
<dbReference type="Proteomes" id="UP000252254">
    <property type="component" value="Unassembled WGS sequence"/>
</dbReference>
<name>A0A366EDR7_9BACI</name>
<dbReference type="OrthoDB" id="2418141at2"/>
<accession>A0A366EDR7</accession>